<dbReference type="EMBL" id="CACRXK020007566">
    <property type="protein sequence ID" value="CAB4012581.1"/>
    <property type="molecule type" value="Genomic_DNA"/>
</dbReference>
<accession>A0A7D9IQM8</accession>
<organism evidence="2 3">
    <name type="scientific">Paramuricea clavata</name>
    <name type="common">Red gorgonian</name>
    <name type="synonym">Violescent sea-whip</name>
    <dbReference type="NCBI Taxonomy" id="317549"/>
    <lineage>
        <taxon>Eukaryota</taxon>
        <taxon>Metazoa</taxon>
        <taxon>Cnidaria</taxon>
        <taxon>Anthozoa</taxon>
        <taxon>Octocorallia</taxon>
        <taxon>Malacalcyonacea</taxon>
        <taxon>Plexauridae</taxon>
        <taxon>Paramuricea</taxon>
    </lineage>
</organism>
<dbReference type="AlphaFoldDB" id="A0A7D9IQM8"/>
<feature type="compositionally biased region" description="Basic and acidic residues" evidence="1">
    <location>
        <begin position="100"/>
        <end position="109"/>
    </location>
</feature>
<name>A0A7D9IQM8_PARCT</name>
<proteinExistence type="predicted"/>
<comment type="caution">
    <text evidence="2">The sequence shown here is derived from an EMBL/GenBank/DDBJ whole genome shotgun (WGS) entry which is preliminary data.</text>
</comment>
<feature type="compositionally biased region" description="Basic and acidic residues" evidence="1">
    <location>
        <begin position="20"/>
        <end position="66"/>
    </location>
</feature>
<evidence type="ECO:0000256" key="1">
    <source>
        <dbReference type="SAM" id="MobiDB-lite"/>
    </source>
</evidence>
<keyword evidence="3" id="KW-1185">Reference proteome</keyword>
<dbReference type="Proteomes" id="UP001152795">
    <property type="component" value="Unassembled WGS sequence"/>
</dbReference>
<feature type="region of interest" description="Disordered" evidence="1">
    <location>
        <begin position="100"/>
        <end position="129"/>
    </location>
</feature>
<evidence type="ECO:0000313" key="3">
    <source>
        <dbReference type="Proteomes" id="UP001152795"/>
    </source>
</evidence>
<feature type="region of interest" description="Disordered" evidence="1">
    <location>
        <begin position="1"/>
        <end position="66"/>
    </location>
</feature>
<reference evidence="2" key="1">
    <citation type="submission" date="2020-04" db="EMBL/GenBank/DDBJ databases">
        <authorList>
            <person name="Alioto T."/>
            <person name="Alioto T."/>
            <person name="Gomez Garrido J."/>
        </authorList>
    </citation>
    <scope>NUCLEOTIDE SEQUENCE</scope>
    <source>
        <strain evidence="2">A484AB</strain>
    </source>
</reference>
<gene>
    <name evidence="2" type="ORF">PACLA_8A007730</name>
</gene>
<protein>
    <submittedName>
        <fullName evidence="2">Uncharacterized protein</fullName>
    </submittedName>
</protein>
<evidence type="ECO:0000313" key="2">
    <source>
        <dbReference type="EMBL" id="CAB4012581.1"/>
    </source>
</evidence>
<sequence length="129" mass="14454">MSEENTDMTAVPVTNPVKTHVKDPRRVESGRRLARISKEAKARKKAQLEAMKEEEQSIPDVDDKGDGSAVTFERVDLVVGIAVGLGSLYFMWCSRQKKSENLEESKSVEEPEPIQRPIIVTPKSPDLFD</sequence>